<accession>A0A0N4W9D1</accession>
<evidence type="ECO:0000313" key="3">
    <source>
        <dbReference type="WBParaSite" id="HPLM_0000689101-mRNA-1"/>
    </source>
</evidence>
<dbReference type="EMBL" id="UZAF01016563">
    <property type="protein sequence ID" value="VDO30295.1"/>
    <property type="molecule type" value="Genomic_DNA"/>
</dbReference>
<evidence type="ECO:0000313" key="2">
    <source>
        <dbReference type="Proteomes" id="UP000268014"/>
    </source>
</evidence>
<dbReference type="Gene3D" id="3.40.50.300">
    <property type="entry name" value="P-loop containing nucleotide triphosphate hydrolases"/>
    <property type="match status" value="1"/>
</dbReference>
<reference evidence="1 2" key="2">
    <citation type="submission" date="2018-11" db="EMBL/GenBank/DDBJ databases">
        <authorList>
            <consortium name="Pathogen Informatics"/>
        </authorList>
    </citation>
    <scope>NUCLEOTIDE SEQUENCE [LARGE SCALE GENOMIC DNA]</scope>
    <source>
        <strain evidence="1 2">MHpl1</strain>
    </source>
</reference>
<reference evidence="3" key="1">
    <citation type="submission" date="2017-02" db="UniProtKB">
        <authorList>
            <consortium name="WormBaseParasite"/>
        </authorList>
    </citation>
    <scope>IDENTIFICATION</scope>
</reference>
<dbReference type="AlphaFoldDB" id="A0A0N4W9D1"/>
<sequence>MPNKQIPIAFVDVLGKAVKSITGSQSYEIEARAAAVIVRLLLAVGIPPCDITIICLYRDQLYLCQSILANTYVTIKT</sequence>
<dbReference type="Proteomes" id="UP000268014">
    <property type="component" value="Unassembled WGS sequence"/>
</dbReference>
<dbReference type="WBParaSite" id="HPLM_0000689101-mRNA-1">
    <property type="protein sequence ID" value="HPLM_0000689101-mRNA-1"/>
    <property type="gene ID" value="HPLM_0000689101"/>
</dbReference>
<dbReference type="OrthoDB" id="5871723at2759"/>
<keyword evidence="2" id="KW-1185">Reference proteome</keyword>
<proteinExistence type="predicted"/>
<organism evidence="3">
    <name type="scientific">Haemonchus placei</name>
    <name type="common">Barber's pole worm</name>
    <dbReference type="NCBI Taxonomy" id="6290"/>
    <lineage>
        <taxon>Eukaryota</taxon>
        <taxon>Metazoa</taxon>
        <taxon>Ecdysozoa</taxon>
        <taxon>Nematoda</taxon>
        <taxon>Chromadorea</taxon>
        <taxon>Rhabditida</taxon>
        <taxon>Rhabditina</taxon>
        <taxon>Rhabditomorpha</taxon>
        <taxon>Strongyloidea</taxon>
        <taxon>Trichostrongylidae</taxon>
        <taxon>Haemonchus</taxon>
    </lineage>
</organism>
<protein>
    <submittedName>
        <fullName evidence="3">AAA_12 domain-containing protein</fullName>
    </submittedName>
</protein>
<evidence type="ECO:0000313" key="1">
    <source>
        <dbReference type="EMBL" id="VDO30295.1"/>
    </source>
</evidence>
<gene>
    <name evidence="1" type="ORF">HPLM_LOCUS6883</name>
</gene>
<name>A0A0N4W9D1_HAEPC</name>
<dbReference type="InterPro" id="IPR027417">
    <property type="entry name" value="P-loop_NTPase"/>
</dbReference>